<dbReference type="PANTHER" id="PTHR43045:SF1">
    <property type="entry name" value="SHIKIMATE TRANSPORTER"/>
    <property type="match status" value="1"/>
</dbReference>
<feature type="transmembrane region" description="Helical" evidence="7">
    <location>
        <begin position="58"/>
        <end position="82"/>
    </location>
</feature>
<gene>
    <name evidence="9" type="ORF">SAMN05216266_115124</name>
</gene>
<evidence type="ECO:0000256" key="6">
    <source>
        <dbReference type="ARBA" id="ARBA00023136"/>
    </source>
</evidence>
<feature type="transmembrane region" description="Helical" evidence="7">
    <location>
        <begin position="197"/>
        <end position="214"/>
    </location>
</feature>
<keyword evidence="6 7" id="KW-0472">Membrane</keyword>
<dbReference type="PANTHER" id="PTHR43045">
    <property type="entry name" value="SHIKIMATE TRANSPORTER"/>
    <property type="match status" value="1"/>
</dbReference>
<dbReference type="EMBL" id="FOKG01000015">
    <property type="protein sequence ID" value="SFB51602.1"/>
    <property type="molecule type" value="Genomic_DNA"/>
</dbReference>
<keyword evidence="10" id="KW-1185">Reference proteome</keyword>
<feature type="domain" description="Major facilitator superfamily (MFS) profile" evidence="8">
    <location>
        <begin position="21"/>
        <end position="430"/>
    </location>
</feature>
<keyword evidence="3" id="KW-1003">Cell membrane</keyword>
<dbReference type="Gene3D" id="1.20.1250.20">
    <property type="entry name" value="MFS general substrate transporter like domains"/>
    <property type="match status" value="2"/>
</dbReference>
<feature type="transmembrane region" description="Helical" evidence="7">
    <location>
        <begin position="118"/>
        <end position="137"/>
    </location>
</feature>
<evidence type="ECO:0000256" key="7">
    <source>
        <dbReference type="SAM" id="Phobius"/>
    </source>
</evidence>
<proteinExistence type="predicted"/>
<evidence type="ECO:0000256" key="3">
    <source>
        <dbReference type="ARBA" id="ARBA00022475"/>
    </source>
</evidence>
<feature type="transmembrane region" description="Helical" evidence="7">
    <location>
        <begin position="281"/>
        <end position="301"/>
    </location>
</feature>
<comment type="subcellular location">
    <subcellularLocation>
        <location evidence="1">Cell membrane</location>
        <topology evidence="1">Multi-pass membrane protein</topology>
    </subcellularLocation>
</comment>
<dbReference type="InterPro" id="IPR020846">
    <property type="entry name" value="MFS_dom"/>
</dbReference>
<evidence type="ECO:0000259" key="8">
    <source>
        <dbReference type="PROSITE" id="PS50850"/>
    </source>
</evidence>
<dbReference type="OrthoDB" id="9066401at2"/>
<dbReference type="Pfam" id="PF07690">
    <property type="entry name" value="MFS_1"/>
    <property type="match status" value="1"/>
</dbReference>
<dbReference type="Proteomes" id="UP000243799">
    <property type="component" value="Unassembled WGS sequence"/>
</dbReference>
<name>A0A1I1BP49_9PSEU</name>
<dbReference type="AlphaFoldDB" id="A0A1I1BP49"/>
<dbReference type="CDD" id="cd17369">
    <property type="entry name" value="MFS_ShiA_like"/>
    <property type="match status" value="1"/>
</dbReference>
<evidence type="ECO:0000256" key="4">
    <source>
        <dbReference type="ARBA" id="ARBA00022692"/>
    </source>
</evidence>
<keyword evidence="4 7" id="KW-0812">Transmembrane</keyword>
<dbReference type="GO" id="GO:0005886">
    <property type="term" value="C:plasma membrane"/>
    <property type="evidence" value="ECO:0007669"/>
    <property type="project" value="UniProtKB-SubCell"/>
</dbReference>
<feature type="transmembrane region" description="Helical" evidence="7">
    <location>
        <begin position="377"/>
        <end position="400"/>
    </location>
</feature>
<evidence type="ECO:0000256" key="2">
    <source>
        <dbReference type="ARBA" id="ARBA00022448"/>
    </source>
</evidence>
<dbReference type="SUPFAM" id="SSF103473">
    <property type="entry name" value="MFS general substrate transporter"/>
    <property type="match status" value="1"/>
</dbReference>
<feature type="transmembrane region" description="Helical" evidence="7">
    <location>
        <begin position="313"/>
        <end position="332"/>
    </location>
</feature>
<evidence type="ECO:0000256" key="1">
    <source>
        <dbReference type="ARBA" id="ARBA00004651"/>
    </source>
</evidence>
<feature type="transmembrane region" description="Helical" evidence="7">
    <location>
        <begin position="406"/>
        <end position="429"/>
    </location>
</feature>
<feature type="transmembrane region" description="Helical" evidence="7">
    <location>
        <begin position="166"/>
        <end position="185"/>
    </location>
</feature>
<sequence>MVSGAHADTTAVDPTKEVRRVAVSSLLGTSMEWYEYFLYGIFAALVFNRLFFPDLDPAIGTIAAFLTFAVGFVARPIGAVLFGHLGDRIGRRTTLITTIVVIGGATGTIGLLPTYDAIGIWAPVLLAILRFVQGLSLGGEWSGAILMAVEHAPENKRAFYGAMPQLGSPIGTLASSAAVGLVTLLPEEQLLTWGWRVPFLVAFPFLAIAIYLRLRVEESPLFTRVRLEHREVRIPLFAVLRTHWGRMLLAVAATMFASGAFFLMTTYAVNFGTSTLGLSANTMLTATLIGAGIEGVLIVVSGRMADRYAPWRIMAFGGALCVLAAFPLAMLVGTGDPVLVVIGVAVGIGLLGIPYGPMGTLLAQLFPDETRYSAVAVTYNVAGMIGGFVPSAALAMSTALDGSASVIAILFAAICLITTVGAFGAGVALKRDVPLSVASS</sequence>
<feature type="transmembrane region" description="Helical" evidence="7">
    <location>
        <begin position="94"/>
        <end position="112"/>
    </location>
</feature>
<organism evidence="9 10">
    <name type="scientific">Amycolatopsis marina</name>
    <dbReference type="NCBI Taxonomy" id="490629"/>
    <lineage>
        <taxon>Bacteria</taxon>
        <taxon>Bacillati</taxon>
        <taxon>Actinomycetota</taxon>
        <taxon>Actinomycetes</taxon>
        <taxon>Pseudonocardiales</taxon>
        <taxon>Pseudonocardiaceae</taxon>
        <taxon>Amycolatopsis</taxon>
    </lineage>
</organism>
<reference evidence="10" key="1">
    <citation type="submission" date="2016-10" db="EMBL/GenBank/DDBJ databases">
        <authorList>
            <person name="Varghese N."/>
            <person name="Submissions S."/>
        </authorList>
    </citation>
    <scope>NUCLEOTIDE SEQUENCE [LARGE SCALE GENOMIC DNA]</scope>
    <source>
        <strain evidence="10">CGMCC 4.3568</strain>
    </source>
</reference>
<dbReference type="STRING" id="490629.SAMN05216266_115124"/>
<keyword evidence="5 7" id="KW-1133">Transmembrane helix</keyword>
<feature type="transmembrane region" description="Helical" evidence="7">
    <location>
        <begin position="247"/>
        <end position="269"/>
    </location>
</feature>
<dbReference type="InterPro" id="IPR036259">
    <property type="entry name" value="MFS_trans_sf"/>
</dbReference>
<dbReference type="PROSITE" id="PS50850">
    <property type="entry name" value="MFS"/>
    <property type="match status" value="1"/>
</dbReference>
<evidence type="ECO:0000313" key="10">
    <source>
        <dbReference type="Proteomes" id="UP000243799"/>
    </source>
</evidence>
<accession>A0A1I1BP49</accession>
<evidence type="ECO:0000256" key="5">
    <source>
        <dbReference type="ARBA" id="ARBA00022989"/>
    </source>
</evidence>
<protein>
    <submittedName>
        <fullName evidence="9">Nitrate/nitrite transporter NarK</fullName>
    </submittedName>
</protein>
<keyword evidence="2" id="KW-0813">Transport</keyword>
<dbReference type="GO" id="GO:0022857">
    <property type="term" value="F:transmembrane transporter activity"/>
    <property type="evidence" value="ECO:0007669"/>
    <property type="project" value="InterPro"/>
</dbReference>
<feature type="transmembrane region" description="Helical" evidence="7">
    <location>
        <begin position="338"/>
        <end position="356"/>
    </location>
</feature>
<dbReference type="RefSeq" id="WP_091675449.1">
    <property type="nucleotide sequence ID" value="NZ_FOKG01000015.1"/>
</dbReference>
<dbReference type="InterPro" id="IPR011701">
    <property type="entry name" value="MFS"/>
</dbReference>
<evidence type="ECO:0000313" key="9">
    <source>
        <dbReference type="EMBL" id="SFB51602.1"/>
    </source>
</evidence>